<name>A0A433UI52_ANAVA</name>
<dbReference type="Proteomes" id="UP000276103">
    <property type="component" value="Unassembled WGS sequence"/>
</dbReference>
<evidence type="ECO:0000313" key="3">
    <source>
        <dbReference type="Proteomes" id="UP000276103"/>
    </source>
</evidence>
<dbReference type="EMBL" id="RSCM01000018">
    <property type="protein sequence ID" value="RUS93489.1"/>
    <property type="molecule type" value="Genomic_DNA"/>
</dbReference>
<organism evidence="2 3">
    <name type="scientific">Trichormus variabilis SAG 1403-4b</name>
    <dbReference type="NCBI Taxonomy" id="447716"/>
    <lineage>
        <taxon>Bacteria</taxon>
        <taxon>Bacillati</taxon>
        <taxon>Cyanobacteriota</taxon>
        <taxon>Cyanophyceae</taxon>
        <taxon>Nostocales</taxon>
        <taxon>Nostocaceae</taxon>
        <taxon>Trichormus</taxon>
    </lineage>
</organism>
<keyword evidence="1" id="KW-0472">Membrane</keyword>
<keyword evidence="3" id="KW-1185">Reference proteome</keyword>
<proteinExistence type="predicted"/>
<dbReference type="AlphaFoldDB" id="A0A433UI52"/>
<sequence>MIKLKKYEIDKYVITESLLSRWALKIVVGAREQGTGNKEQGTGREFWAILLFFTHFGYLTSTYLSKI</sequence>
<comment type="caution">
    <text evidence="2">The sequence shown here is derived from an EMBL/GenBank/DDBJ whole genome shotgun (WGS) entry which is preliminary data.</text>
</comment>
<reference evidence="2 3" key="1">
    <citation type="journal article" date="2019" name="Genome Biol. Evol.">
        <title>Day and night: Metabolic profiles and evolutionary relationships of six axenic non-marine cyanobacteria.</title>
        <authorList>
            <person name="Will S.E."/>
            <person name="Henke P."/>
            <person name="Boedeker C."/>
            <person name="Huang S."/>
            <person name="Brinkmann H."/>
            <person name="Rohde M."/>
            <person name="Jarek M."/>
            <person name="Friedl T."/>
            <person name="Seufert S."/>
            <person name="Schumacher M."/>
            <person name="Overmann J."/>
            <person name="Neumann-Schaal M."/>
            <person name="Petersen J."/>
        </authorList>
    </citation>
    <scope>NUCLEOTIDE SEQUENCE [LARGE SCALE GENOMIC DNA]</scope>
    <source>
        <strain evidence="2 3">SAG 1403-4b</strain>
    </source>
</reference>
<accession>A0A433UI52</accession>
<evidence type="ECO:0000313" key="2">
    <source>
        <dbReference type="EMBL" id="RUS93489.1"/>
    </source>
</evidence>
<keyword evidence="1" id="KW-1133">Transmembrane helix</keyword>
<gene>
    <name evidence="2" type="ORF">DSM107003_42850</name>
</gene>
<feature type="transmembrane region" description="Helical" evidence="1">
    <location>
        <begin position="46"/>
        <end position="64"/>
    </location>
</feature>
<keyword evidence="1" id="KW-0812">Transmembrane</keyword>
<protein>
    <submittedName>
        <fullName evidence="2">Uncharacterized protein</fullName>
    </submittedName>
</protein>
<evidence type="ECO:0000256" key="1">
    <source>
        <dbReference type="SAM" id="Phobius"/>
    </source>
</evidence>